<dbReference type="AlphaFoldDB" id="A0A7K1KZG7"/>
<dbReference type="InterPro" id="IPR021005">
    <property type="entry name" value="Znf_CGNR"/>
</dbReference>
<comment type="caution">
    <text evidence="2">The sequence shown here is derived from an EMBL/GenBank/DDBJ whole genome shotgun (WGS) entry which is preliminary data.</text>
</comment>
<accession>A0A7K1KZG7</accession>
<name>A0A7K1KZG7_9ACTN</name>
<dbReference type="Gene3D" id="1.10.3300.10">
    <property type="entry name" value="Jann2411-like domain"/>
    <property type="match status" value="1"/>
</dbReference>
<organism evidence="2 3">
    <name type="scientific">Actinomadura litoris</name>
    <dbReference type="NCBI Taxonomy" id="2678616"/>
    <lineage>
        <taxon>Bacteria</taxon>
        <taxon>Bacillati</taxon>
        <taxon>Actinomycetota</taxon>
        <taxon>Actinomycetes</taxon>
        <taxon>Streptosporangiales</taxon>
        <taxon>Thermomonosporaceae</taxon>
        <taxon>Actinomadura</taxon>
    </lineage>
</organism>
<evidence type="ECO:0000313" key="2">
    <source>
        <dbReference type="EMBL" id="MUN37395.1"/>
    </source>
</evidence>
<dbReference type="Proteomes" id="UP000432015">
    <property type="component" value="Unassembled WGS sequence"/>
</dbReference>
<sequence length="197" mass="21446">MNSDHGNPLNGFNWLGYAHHAQGPTACQGEGAVVEDEELLLAVLNSTPVVDGRSTDVLAGDGAADWARALGGRGTSGERDRLRLVRDTLQRLIRRTSSEVGDLASVLDQARLRPAVSAEGVSWRLDAAPEDELAVRVVLAWSRVGTELPGRLRACANQECNLFLIDHSRPGTARWCSMATCGNRMKARTHARKQRLR</sequence>
<gene>
    <name evidence="2" type="ORF">GNZ18_12390</name>
</gene>
<feature type="domain" description="Zinc finger CGNR" evidence="1">
    <location>
        <begin position="151"/>
        <end position="193"/>
    </location>
</feature>
<dbReference type="PANTHER" id="PTHR35525:SF3">
    <property type="entry name" value="BLL6575 PROTEIN"/>
    <property type="match status" value="1"/>
</dbReference>
<dbReference type="InterPro" id="IPR010852">
    <property type="entry name" value="ABATE"/>
</dbReference>
<evidence type="ECO:0000313" key="3">
    <source>
        <dbReference type="Proteomes" id="UP000432015"/>
    </source>
</evidence>
<evidence type="ECO:0000259" key="1">
    <source>
        <dbReference type="Pfam" id="PF11706"/>
    </source>
</evidence>
<dbReference type="Pfam" id="PF11706">
    <property type="entry name" value="zf-CGNR"/>
    <property type="match status" value="1"/>
</dbReference>
<keyword evidence="3" id="KW-1185">Reference proteome</keyword>
<reference evidence="2 3" key="1">
    <citation type="submission" date="2019-11" db="EMBL/GenBank/DDBJ databases">
        <authorList>
            <person name="Cao P."/>
        </authorList>
    </citation>
    <scope>NUCLEOTIDE SEQUENCE [LARGE SCALE GENOMIC DNA]</scope>
    <source>
        <strain evidence="2 3">NEAU-AAG5</strain>
    </source>
</reference>
<dbReference type="SUPFAM" id="SSF160904">
    <property type="entry name" value="Jann2411-like"/>
    <property type="match status" value="1"/>
</dbReference>
<protein>
    <recommendedName>
        <fullName evidence="1">Zinc finger CGNR domain-containing protein</fullName>
    </recommendedName>
</protein>
<dbReference type="InterPro" id="IPR023286">
    <property type="entry name" value="ABATE_dom_sf"/>
</dbReference>
<dbReference type="PANTHER" id="PTHR35525">
    <property type="entry name" value="BLL6575 PROTEIN"/>
    <property type="match status" value="1"/>
</dbReference>
<proteinExistence type="predicted"/>
<dbReference type="EMBL" id="WOFH01000004">
    <property type="protein sequence ID" value="MUN37395.1"/>
    <property type="molecule type" value="Genomic_DNA"/>
</dbReference>